<dbReference type="InterPro" id="IPR005273">
    <property type="entry name" value="Ura-DNA_glyco_family4"/>
</dbReference>
<organism evidence="11 12">
    <name type="scientific">Saltatorellus ferox</name>
    <dbReference type="NCBI Taxonomy" id="2528018"/>
    <lineage>
        <taxon>Bacteria</taxon>
        <taxon>Pseudomonadati</taxon>
        <taxon>Planctomycetota</taxon>
        <taxon>Planctomycetia</taxon>
        <taxon>Planctomycetia incertae sedis</taxon>
        <taxon>Saltatorellus</taxon>
    </lineage>
</organism>
<protein>
    <recommendedName>
        <fullName evidence="2">Type-4 uracil-DNA glycosylase</fullName>
    </recommendedName>
</protein>
<evidence type="ECO:0000313" key="11">
    <source>
        <dbReference type="EMBL" id="QDV08234.1"/>
    </source>
</evidence>
<dbReference type="SUPFAM" id="SSF52141">
    <property type="entry name" value="Uracil-DNA glycosylase-like"/>
    <property type="match status" value="1"/>
</dbReference>
<evidence type="ECO:0000256" key="8">
    <source>
        <dbReference type="ARBA" id="ARBA00023014"/>
    </source>
</evidence>
<evidence type="ECO:0000313" key="12">
    <source>
        <dbReference type="Proteomes" id="UP000320390"/>
    </source>
</evidence>
<dbReference type="AlphaFoldDB" id="A0A518EVY9"/>
<dbReference type="PANTHER" id="PTHR33693:SF9">
    <property type="entry name" value="TYPE-4 URACIL-DNA GLYCOSYLASE"/>
    <property type="match status" value="1"/>
</dbReference>
<dbReference type="PANTHER" id="PTHR33693">
    <property type="entry name" value="TYPE-5 URACIL-DNA GLYCOSYLASE"/>
    <property type="match status" value="1"/>
</dbReference>
<dbReference type="Proteomes" id="UP000320390">
    <property type="component" value="Chromosome"/>
</dbReference>
<keyword evidence="6" id="KW-0378">Hydrolase</keyword>
<accession>A0A518EVY9</accession>
<comment type="similarity">
    <text evidence="1">Belongs to the uracil-DNA glycosylase (UDG) superfamily. Type 4 (UDGa) family.</text>
</comment>
<evidence type="ECO:0000256" key="4">
    <source>
        <dbReference type="ARBA" id="ARBA00022723"/>
    </source>
</evidence>
<dbReference type="SMART" id="SM00987">
    <property type="entry name" value="UreE_C"/>
    <property type="match status" value="1"/>
</dbReference>
<keyword evidence="8" id="KW-0411">Iron-sulfur</keyword>
<keyword evidence="4" id="KW-0479">Metal-binding</keyword>
<dbReference type="Gene3D" id="3.40.470.10">
    <property type="entry name" value="Uracil-DNA glycosylase-like domain"/>
    <property type="match status" value="1"/>
</dbReference>
<dbReference type="GO" id="GO:0097506">
    <property type="term" value="F:deaminated base DNA N-glycosylase activity"/>
    <property type="evidence" value="ECO:0007669"/>
    <property type="project" value="UniProtKB-ARBA"/>
</dbReference>
<sequence>MAAERPAGAPETSGFSSLEALGQAASTCQACKLSRNRNRVFFSAGSGSSGVLFLDEAPDPATDSTGDPFRSPAGELLASIITKGMGLQLDDVQVASLVKCQPPANRPPEPEELGTCRAWLDRQIELLDPKVIVTLGRPAATALLGIEAPLGRLRGQVHQLGARKVVATYHPDYLLRSPQDKKSTWQDIQLAMGAAGIPIPGRG</sequence>
<reference evidence="11 12" key="1">
    <citation type="submission" date="2019-02" db="EMBL/GenBank/DDBJ databases">
        <title>Deep-cultivation of Planctomycetes and their phenomic and genomic characterization uncovers novel biology.</title>
        <authorList>
            <person name="Wiegand S."/>
            <person name="Jogler M."/>
            <person name="Boedeker C."/>
            <person name="Pinto D."/>
            <person name="Vollmers J."/>
            <person name="Rivas-Marin E."/>
            <person name="Kohn T."/>
            <person name="Peeters S.H."/>
            <person name="Heuer A."/>
            <person name="Rast P."/>
            <person name="Oberbeckmann S."/>
            <person name="Bunk B."/>
            <person name="Jeske O."/>
            <person name="Meyerdierks A."/>
            <person name="Storesund J.E."/>
            <person name="Kallscheuer N."/>
            <person name="Luecker S."/>
            <person name="Lage O.M."/>
            <person name="Pohl T."/>
            <person name="Merkel B.J."/>
            <person name="Hornburger P."/>
            <person name="Mueller R.-W."/>
            <person name="Bruemmer F."/>
            <person name="Labrenz M."/>
            <person name="Spormann A.M."/>
            <person name="Op den Camp H."/>
            <person name="Overmann J."/>
            <person name="Amann R."/>
            <person name="Jetten M.S.M."/>
            <person name="Mascher T."/>
            <person name="Medema M.H."/>
            <person name="Devos D.P."/>
            <person name="Kaster A.-K."/>
            <person name="Ovreas L."/>
            <person name="Rohde M."/>
            <person name="Galperin M.Y."/>
            <person name="Jogler C."/>
        </authorList>
    </citation>
    <scope>NUCLEOTIDE SEQUENCE [LARGE SCALE GENOMIC DNA]</scope>
    <source>
        <strain evidence="11 12">Poly30</strain>
    </source>
</reference>
<keyword evidence="5" id="KW-0227">DNA damage</keyword>
<keyword evidence="9" id="KW-0234">DNA repair</keyword>
<dbReference type="SMART" id="SM00986">
    <property type="entry name" value="UDG"/>
    <property type="match status" value="1"/>
</dbReference>
<evidence type="ECO:0000256" key="3">
    <source>
        <dbReference type="ARBA" id="ARBA00022485"/>
    </source>
</evidence>
<dbReference type="Pfam" id="PF03167">
    <property type="entry name" value="UDG"/>
    <property type="match status" value="1"/>
</dbReference>
<evidence type="ECO:0000259" key="10">
    <source>
        <dbReference type="SMART" id="SM00986"/>
    </source>
</evidence>
<dbReference type="GO" id="GO:0006281">
    <property type="term" value="P:DNA repair"/>
    <property type="evidence" value="ECO:0007669"/>
    <property type="project" value="UniProtKB-KW"/>
</dbReference>
<name>A0A518EVY9_9BACT</name>
<dbReference type="InterPro" id="IPR005122">
    <property type="entry name" value="Uracil-DNA_glycosylase-like"/>
</dbReference>
<dbReference type="EMBL" id="CP036434">
    <property type="protein sequence ID" value="QDV08234.1"/>
    <property type="molecule type" value="Genomic_DNA"/>
</dbReference>
<dbReference type="GO" id="GO:0046872">
    <property type="term" value="F:metal ion binding"/>
    <property type="evidence" value="ECO:0007669"/>
    <property type="project" value="UniProtKB-KW"/>
</dbReference>
<keyword evidence="3" id="KW-0004">4Fe-4S</keyword>
<dbReference type="InterPro" id="IPR036895">
    <property type="entry name" value="Uracil-DNA_glycosylase-like_sf"/>
</dbReference>
<evidence type="ECO:0000256" key="1">
    <source>
        <dbReference type="ARBA" id="ARBA00006521"/>
    </source>
</evidence>
<dbReference type="NCBIfam" id="TIGR00758">
    <property type="entry name" value="UDG_fam4"/>
    <property type="match status" value="1"/>
</dbReference>
<evidence type="ECO:0000256" key="5">
    <source>
        <dbReference type="ARBA" id="ARBA00022763"/>
    </source>
</evidence>
<proteinExistence type="inferred from homology"/>
<keyword evidence="12" id="KW-1185">Reference proteome</keyword>
<feature type="domain" description="Uracil-DNA glycosylase-like" evidence="10">
    <location>
        <begin position="42"/>
        <end position="189"/>
    </location>
</feature>
<evidence type="ECO:0000256" key="9">
    <source>
        <dbReference type="ARBA" id="ARBA00023204"/>
    </source>
</evidence>
<keyword evidence="7" id="KW-0408">Iron</keyword>
<evidence type="ECO:0000256" key="2">
    <source>
        <dbReference type="ARBA" id="ARBA00019403"/>
    </source>
</evidence>
<dbReference type="GO" id="GO:0051539">
    <property type="term" value="F:4 iron, 4 sulfur cluster binding"/>
    <property type="evidence" value="ECO:0007669"/>
    <property type="project" value="UniProtKB-KW"/>
</dbReference>
<dbReference type="CDD" id="cd10030">
    <property type="entry name" value="UDG-F4_TTUDGA_SPO1dp_like"/>
    <property type="match status" value="1"/>
</dbReference>
<evidence type="ECO:0000256" key="6">
    <source>
        <dbReference type="ARBA" id="ARBA00022801"/>
    </source>
</evidence>
<gene>
    <name evidence="11" type="ORF">Poly30_37700</name>
</gene>
<dbReference type="InterPro" id="IPR051536">
    <property type="entry name" value="UDG_Type-4/5"/>
</dbReference>
<evidence type="ECO:0000256" key="7">
    <source>
        <dbReference type="ARBA" id="ARBA00023004"/>
    </source>
</evidence>